<keyword evidence="6 7" id="KW-0472">Membrane</keyword>
<comment type="caution">
    <text evidence="9">The sequence shown here is derived from an EMBL/GenBank/DDBJ whole genome shotgun (WGS) entry which is preliminary data.</text>
</comment>
<evidence type="ECO:0000313" key="9">
    <source>
        <dbReference type="EMBL" id="MBL6457880.1"/>
    </source>
</evidence>
<dbReference type="Pfam" id="PF19300">
    <property type="entry name" value="BPD_transp_1_N"/>
    <property type="match status" value="1"/>
</dbReference>
<dbReference type="PANTHER" id="PTHR43163">
    <property type="entry name" value="DIPEPTIDE TRANSPORT SYSTEM PERMEASE PROTEIN DPPB-RELATED"/>
    <property type="match status" value="1"/>
</dbReference>
<evidence type="ECO:0000256" key="5">
    <source>
        <dbReference type="ARBA" id="ARBA00022989"/>
    </source>
</evidence>
<feature type="transmembrane region" description="Helical" evidence="7">
    <location>
        <begin position="286"/>
        <end position="308"/>
    </location>
</feature>
<dbReference type="SUPFAM" id="SSF161098">
    <property type="entry name" value="MetI-like"/>
    <property type="match status" value="1"/>
</dbReference>
<gene>
    <name evidence="9" type="ORF">JMJ55_21310</name>
</gene>
<organism evidence="9 10">
    <name type="scientific">Belnapia mucosa</name>
    <dbReference type="NCBI Taxonomy" id="2804532"/>
    <lineage>
        <taxon>Bacteria</taxon>
        <taxon>Pseudomonadati</taxon>
        <taxon>Pseudomonadota</taxon>
        <taxon>Alphaproteobacteria</taxon>
        <taxon>Acetobacterales</taxon>
        <taxon>Roseomonadaceae</taxon>
        <taxon>Belnapia</taxon>
    </lineage>
</organism>
<dbReference type="PROSITE" id="PS50928">
    <property type="entry name" value="ABC_TM1"/>
    <property type="match status" value="1"/>
</dbReference>
<dbReference type="CDD" id="cd06261">
    <property type="entry name" value="TM_PBP2"/>
    <property type="match status" value="1"/>
</dbReference>
<accession>A0ABS1V8A1</accession>
<dbReference type="EMBL" id="JAEUXJ010000010">
    <property type="protein sequence ID" value="MBL6457880.1"/>
    <property type="molecule type" value="Genomic_DNA"/>
</dbReference>
<keyword evidence="2 7" id="KW-0813">Transport</keyword>
<dbReference type="Proteomes" id="UP000606490">
    <property type="component" value="Unassembled WGS sequence"/>
</dbReference>
<dbReference type="InterPro" id="IPR045621">
    <property type="entry name" value="BPD_transp_1_N"/>
</dbReference>
<comment type="similarity">
    <text evidence="7">Belongs to the binding-protein-dependent transport system permease family.</text>
</comment>
<evidence type="ECO:0000259" key="8">
    <source>
        <dbReference type="PROSITE" id="PS50928"/>
    </source>
</evidence>
<keyword evidence="3" id="KW-1003">Cell membrane</keyword>
<keyword evidence="4 7" id="KW-0812">Transmembrane</keyword>
<dbReference type="Pfam" id="PF00528">
    <property type="entry name" value="BPD_transp_1"/>
    <property type="match status" value="1"/>
</dbReference>
<feature type="transmembrane region" description="Helical" evidence="7">
    <location>
        <begin position="12"/>
        <end position="30"/>
    </location>
</feature>
<protein>
    <submittedName>
        <fullName evidence="9">ABC transporter permease</fullName>
    </submittedName>
</protein>
<evidence type="ECO:0000256" key="3">
    <source>
        <dbReference type="ARBA" id="ARBA00022475"/>
    </source>
</evidence>
<feature type="transmembrane region" description="Helical" evidence="7">
    <location>
        <begin position="178"/>
        <end position="198"/>
    </location>
</feature>
<proteinExistence type="inferred from homology"/>
<feature type="transmembrane region" description="Helical" evidence="7">
    <location>
        <begin position="135"/>
        <end position="158"/>
    </location>
</feature>
<keyword evidence="10" id="KW-1185">Reference proteome</keyword>
<reference evidence="9 10" key="1">
    <citation type="submission" date="2021-01" db="EMBL/GenBank/DDBJ databases">
        <title>Belnapia mucosa sp. nov. and Belnapia arida sp. nov., isolated from the Tabernas Desert (Almeria, Spain).</title>
        <authorList>
            <person name="Molina-Menor E."/>
            <person name="Vidal-Verdu A."/>
            <person name="Calonge A."/>
            <person name="Satari L."/>
            <person name="Pereto Magraner J."/>
            <person name="Porcar Miralles M."/>
        </authorList>
    </citation>
    <scope>NUCLEOTIDE SEQUENCE [LARGE SCALE GENOMIC DNA]</scope>
    <source>
        <strain evidence="9 10">T6</strain>
    </source>
</reference>
<sequence length="315" mass="34430">MLIWFLRRLGQIIPTLLILSVLIFGLQQLMPGDPALILAGEERGDPQVLAQIRAELFLDRSLPEQYLHWIGRAVQGDFGFSWRIREPVAKLILEKLPVTFQLATMAFLIALVIGIPAGVLSAVRRDRPVDWLVNGFALFGISTPNFWLGIMMILLFSVQLGWLPPSGYVPLTEDPVQSLATTIMPAFVLGSGIAGVLMRHTRAAMLGALGQDYVRTARAKGLGERAVVGKHALRNALIPVVTLGTIEFGRLLAGAVLTEQIFTIPGFGKLIVDAVFNRDYPVVQGVVMATALIFVSLSLIADILYMAVNPRLRTA</sequence>
<evidence type="ECO:0000256" key="2">
    <source>
        <dbReference type="ARBA" id="ARBA00022448"/>
    </source>
</evidence>
<dbReference type="Gene3D" id="1.10.3720.10">
    <property type="entry name" value="MetI-like"/>
    <property type="match status" value="1"/>
</dbReference>
<dbReference type="InterPro" id="IPR000515">
    <property type="entry name" value="MetI-like"/>
</dbReference>
<evidence type="ECO:0000313" key="10">
    <source>
        <dbReference type="Proteomes" id="UP000606490"/>
    </source>
</evidence>
<feature type="domain" description="ABC transmembrane type-1" evidence="8">
    <location>
        <begin position="96"/>
        <end position="305"/>
    </location>
</feature>
<name>A0ABS1V8A1_9PROT</name>
<evidence type="ECO:0000256" key="1">
    <source>
        <dbReference type="ARBA" id="ARBA00004651"/>
    </source>
</evidence>
<keyword evidence="5 7" id="KW-1133">Transmembrane helix</keyword>
<evidence type="ECO:0000256" key="7">
    <source>
        <dbReference type="RuleBase" id="RU363032"/>
    </source>
</evidence>
<dbReference type="PANTHER" id="PTHR43163:SF6">
    <property type="entry name" value="DIPEPTIDE TRANSPORT SYSTEM PERMEASE PROTEIN DPPB-RELATED"/>
    <property type="match status" value="1"/>
</dbReference>
<dbReference type="InterPro" id="IPR035906">
    <property type="entry name" value="MetI-like_sf"/>
</dbReference>
<comment type="subcellular location">
    <subcellularLocation>
        <location evidence="1 7">Cell membrane</location>
        <topology evidence="1 7">Multi-pass membrane protein</topology>
    </subcellularLocation>
</comment>
<dbReference type="RefSeq" id="WP_202827615.1">
    <property type="nucleotide sequence ID" value="NZ_JAEUXJ010000010.1"/>
</dbReference>
<evidence type="ECO:0000256" key="6">
    <source>
        <dbReference type="ARBA" id="ARBA00023136"/>
    </source>
</evidence>
<feature type="transmembrane region" description="Helical" evidence="7">
    <location>
        <begin position="100"/>
        <end position="123"/>
    </location>
</feature>
<evidence type="ECO:0000256" key="4">
    <source>
        <dbReference type="ARBA" id="ARBA00022692"/>
    </source>
</evidence>